<dbReference type="PANTHER" id="PTHR10285">
    <property type="entry name" value="URIDINE KINASE"/>
    <property type="match status" value="1"/>
</dbReference>
<reference evidence="18" key="1">
    <citation type="submission" date="2020-05" db="EMBL/GenBank/DDBJ databases">
        <authorList>
            <person name="Chiriac C."/>
            <person name="Salcher M."/>
            <person name="Ghai R."/>
            <person name="Kavagutti S V."/>
        </authorList>
    </citation>
    <scope>NUCLEOTIDE SEQUENCE</scope>
</reference>
<dbReference type="SUPFAM" id="SSF52540">
    <property type="entry name" value="P-loop containing nucleoside triphosphate hydrolases"/>
    <property type="match status" value="1"/>
</dbReference>
<evidence type="ECO:0000256" key="11">
    <source>
        <dbReference type="ARBA" id="ARBA00022840"/>
    </source>
</evidence>
<dbReference type="GO" id="GO:0044211">
    <property type="term" value="P:CTP salvage"/>
    <property type="evidence" value="ECO:0007669"/>
    <property type="project" value="UniProtKB-UniPathway"/>
</dbReference>
<evidence type="ECO:0000259" key="17">
    <source>
        <dbReference type="Pfam" id="PF00485"/>
    </source>
</evidence>
<evidence type="ECO:0000256" key="1">
    <source>
        <dbReference type="ARBA" id="ARBA00004496"/>
    </source>
</evidence>
<comment type="subcellular location">
    <subcellularLocation>
        <location evidence="1">Cytoplasm</location>
    </subcellularLocation>
</comment>
<evidence type="ECO:0000256" key="2">
    <source>
        <dbReference type="ARBA" id="ARBA00004690"/>
    </source>
</evidence>
<dbReference type="Pfam" id="PF00485">
    <property type="entry name" value="PRK"/>
    <property type="match status" value="1"/>
</dbReference>
<dbReference type="CDD" id="cd02023">
    <property type="entry name" value="UMPK"/>
    <property type="match status" value="1"/>
</dbReference>
<feature type="domain" description="Phosphoribulokinase/uridine kinase" evidence="17">
    <location>
        <begin position="39"/>
        <end position="223"/>
    </location>
</feature>
<dbReference type="InterPro" id="IPR006083">
    <property type="entry name" value="PRK/URK"/>
</dbReference>
<evidence type="ECO:0000256" key="15">
    <source>
        <dbReference type="ARBA" id="ARBA00048909"/>
    </source>
</evidence>
<dbReference type="GO" id="GO:0044206">
    <property type="term" value="P:UMP salvage"/>
    <property type="evidence" value="ECO:0007669"/>
    <property type="project" value="UniProtKB-UniPathway"/>
</dbReference>
<evidence type="ECO:0000256" key="16">
    <source>
        <dbReference type="SAM" id="MobiDB-lite"/>
    </source>
</evidence>
<comment type="catalytic activity">
    <reaction evidence="15">
        <text>uridine + ATP = UMP + ADP + H(+)</text>
        <dbReference type="Rhea" id="RHEA:16825"/>
        <dbReference type="ChEBI" id="CHEBI:15378"/>
        <dbReference type="ChEBI" id="CHEBI:16704"/>
        <dbReference type="ChEBI" id="CHEBI:30616"/>
        <dbReference type="ChEBI" id="CHEBI:57865"/>
        <dbReference type="ChEBI" id="CHEBI:456216"/>
        <dbReference type="EC" id="2.7.1.48"/>
    </reaction>
</comment>
<comment type="pathway">
    <text evidence="2">Pyrimidine metabolism; UMP biosynthesis via salvage pathway; UMP from uridine: step 1/1.</text>
</comment>
<evidence type="ECO:0000256" key="7">
    <source>
        <dbReference type="ARBA" id="ARBA00022490"/>
    </source>
</evidence>
<dbReference type="UniPathway" id="UPA00574">
    <property type="reaction ID" value="UER00637"/>
</dbReference>
<dbReference type="InterPro" id="IPR027417">
    <property type="entry name" value="P-loop_NTPase"/>
</dbReference>
<dbReference type="NCBIfam" id="NF004018">
    <property type="entry name" value="PRK05480.1"/>
    <property type="match status" value="1"/>
</dbReference>
<dbReference type="EMBL" id="CAEZSL010000051">
    <property type="protein sequence ID" value="CAB4540093.1"/>
    <property type="molecule type" value="Genomic_DNA"/>
</dbReference>
<keyword evidence="11" id="KW-0067">ATP-binding</keyword>
<evidence type="ECO:0000256" key="12">
    <source>
        <dbReference type="ARBA" id="ARBA00030641"/>
    </source>
</evidence>
<evidence type="ECO:0000256" key="10">
    <source>
        <dbReference type="ARBA" id="ARBA00022777"/>
    </source>
</evidence>
<dbReference type="UniPathway" id="UPA00579">
    <property type="reaction ID" value="UER00640"/>
</dbReference>
<gene>
    <name evidence="18" type="ORF">UFOPK1421_00596</name>
</gene>
<evidence type="ECO:0000256" key="8">
    <source>
        <dbReference type="ARBA" id="ARBA00022679"/>
    </source>
</evidence>
<comment type="similarity">
    <text evidence="4">Belongs to the uridine kinase family.</text>
</comment>
<dbReference type="InterPro" id="IPR000764">
    <property type="entry name" value="Uridine_kinase-like"/>
</dbReference>
<dbReference type="EC" id="2.7.1.48" evidence="5"/>
<keyword evidence="9" id="KW-0547">Nucleotide-binding</keyword>
<dbReference type="InterPro" id="IPR026008">
    <property type="entry name" value="Uridine_kinase"/>
</dbReference>
<evidence type="ECO:0000256" key="6">
    <source>
        <dbReference type="ARBA" id="ARBA00021478"/>
    </source>
</evidence>
<evidence type="ECO:0000256" key="3">
    <source>
        <dbReference type="ARBA" id="ARBA00004784"/>
    </source>
</evidence>
<dbReference type="AlphaFoldDB" id="A0A6J6BNX5"/>
<dbReference type="HAMAP" id="MF_00551">
    <property type="entry name" value="Uridine_kinase"/>
    <property type="match status" value="1"/>
</dbReference>
<keyword evidence="10" id="KW-0418">Kinase</keyword>
<comment type="pathway">
    <text evidence="3">Pyrimidine metabolism; CTP biosynthesis via salvage pathway; CTP from cytidine: step 1/3.</text>
</comment>
<dbReference type="PRINTS" id="PR00988">
    <property type="entry name" value="URIDINKINASE"/>
</dbReference>
<keyword evidence="7" id="KW-0963">Cytoplasm</keyword>
<keyword evidence="8" id="KW-0808">Transferase</keyword>
<sequence>MPQYKHHQKQAEAQESAIRVQGDYSEDRMSRENVSKPFVIGVAGGTCSGKTTVAERLVEVIGSEKLALIRQDAYYIERTDQPFDVRAAANYDHPDAFDWDLMTDQLQLLITGESVNVPIYDYADHNRSTEVEKITPSRIVVFEGILALIEPRLRDLFDLKIYVDTPADIRLTRRLRRDVLDRGRTYDSVINQYLLTVRPSHEQFIEPSKRFADVIFPEGGHNDAAFEILVARVRELLM</sequence>
<evidence type="ECO:0000256" key="4">
    <source>
        <dbReference type="ARBA" id="ARBA00005408"/>
    </source>
</evidence>
<dbReference type="GO" id="GO:0004849">
    <property type="term" value="F:uridine kinase activity"/>
    <property type="evidence" value="ECO:0007669"/>
    <property type="project" value="UniProtKB-EC"/>
</dbReference>
<name>A0A6J6BNX5_9ZZZZ</name>
<dbReference type="GO" id="GO:0005737">
    <property type="term" value="C:cytoplasm"/>
    <property type="evidence" value="ECO:0007669"/>
    <property type="project" value="UniProtKB-SubCell"/>
</dbReference>
<evidence type="ECO:0000256" key="5">
    <source>
        <dbReference type="ARBA" id="ARBA00012137"/>
    </source>
</evidence>
<proteinExistence type="inferred from homology"/>
<dbReference type="NCBIfam" id="TIGR00235">
    <property type="entry name" value="udk"/>
    <property type="match status" value="1"/>
</dbReference>
<evidence type="ECO:0000256" key="13">
    <source>
        <dbReference type="ARBA" id="ARBA00031452"/>
    </source>
</evidence>
<accession>A0A6J6BNX5</accession>
<comment type="catalytic activity">
    <reaction evidence="14">
        <text>cytidine + ATP = CMP + ADP + H(+)</text>
        <dbReference type="Rhea" id="RHEA:24674"/>
        <dbReference type="ChEBI" id="CHEBI:15378"/>
        <dbReference type="ChEBI" id="CHEBI:17562"/>
        <dbReference type="ChEBI" id="CHEBI:30616"/>
        <dbReference type="ChEBI" id="CHEBI:60377"/>
        <dbReference type="ChEBI" id="CHEBI:456216"/>
        <dbReference type="EC" id="2.7.1.48"/>
    </reaction>
</comment>
<dbReference type="GO" id="GO:0005524">
    <property type="term" value="F:ATP binding"/>
    <property type="evidence" value="ECO:0007669"/>
    <property type="project" value="UniProtKB-KW"/>
</dbReference>
<dbReference type="Gene3D" id="3.40.50.300">
    <property type="entry name" value="P-loop containing nucleotide triphosphate hydrolases"/>
    <property type="match status" value="1"/>
</dbReference>
<protein>
    <recommendedName>
        <fullName evidence="6">Uridine kinase</fullName>
        <ecNumber evidence="5">2.7.1.48</ecNumber>
    </recommendedName>
    <alternativeName>
        <fullName evidence="12">Cytidine monophosphokinase</fullName>
    </alternativeName>
    <alternativeName>
        <fullName evidence="13">Uridine monophosphokinase</fullName>
    </alternativeName>
</protein>
<evidence type="ECO:0000313" key="18">
    <source>
        <dbReference type="EMBL" id="CAB4540093.1"/>
    </source>
</evidence>
<evidence type="ECO:0000256" key="9">
    <source>
        <dbReference type="ARBA" id="ARBA00022741"/>
    </source>
</evidence>
<evidence type="ECO:0000256" key="14">
    <source>
        <dbReference type="ARBA" id="ARBA00047436"/>
    </source>
</evidence>
<feature type="region of interest" description="Disordered" evidence="16">
    <location>
        <begin position="1"/>
        <end position="29"/>
    </location>
</feature>
<organism evidence="18">
    <name type="scientific">freshwater metagenome</name>
    <dbReference type="NCBI Taxonomy" id="449393"/>
    <lineage>
        <taxon>unclassified sequences</taxon>
        <taxon>metagenomes</taxon>
        <taxon>ecological metagenomes</taxon>
    </lineage>
</organism>